<proteinExistence type="predicted"/>
<dbReference type="AlphaFoldDB" id="A0A5B6T8E3"/>
<evidence type="ECO:0000313" key="4">
    <source>
        <dbReference type="Proteomes" id="UP000324133"/>
    </source>
</evidence>
<name>A0A5B6T8E3_9BACT</name>
<dbReference type="PANTHER" id="PTHR43539:SF78">
    <property type="entry name" value="FLAVIN-CONTAINING MONOOXYGENASE"/>
    <property type="match status" value="1"/>
</dbReference>
<dbReference type="GO" id="GO:0050660">
    <property type="term" value="F:flavin adenine dinucleotide binding"/>
    <property type="evidence" value="ECO:0007669"/>
    <property type="project" value="TreeGrafter"/>
</dbReference>
<dbReference type="OrthoDB" id="9778740at2"/>
<dbReference type="EMBL" id="VKKY01000003">
    <property type="protein sequence ID" value="KAA3436187.1"/>
    <property type="molecule type" value="Genomic_DNA"/>
</dbReference>
<dbReference type="GO" id="GO:0004497">
    <property type="term" value="F:monooxygenase activity"/>
    <property type="evidence" value="ECO:0007669"/>
    <property type="project" value="UniProtKB-KW"/>
</dbReference>
<sequence length="349" mass="38719">MQKMQVIYDVLVIGAGQAGLALGYYLQQQKKDFLLLDASARVGDSWRNRYDSLRLFTPAPYCNLPGWPLPFPKNHYPTKDEIADYLEQYAQRFQLPLALEQKVLSLTRTNGVFQAQTSTQLFQARQVVIATGPFQTPFVPSFSSNPDERVLQLHSSQYLNPAQIPAGKVLVVGAGNSGAQLAVELAQTHEVHLSVRKQPRFSSLQVLGQSVFWWATKTGAIYAPPTSFLGKMALRQADVVYGRELEKLLRKGDIQLRPEIKGFNQAQTIFQDGSQTTFGSILWATGFKPCYDWLQIPGAIAANGSPVHQNGISPIAGLFYLGLSWQRSRSSALLLGAGRDAWYIAQQLS</sequence>
<accession>A0A5B6T8E3</accession>
<dbReference type="Pfam" id="PF13738">
    <property type="entry name" value="Pyr_redox_3"/>
    <property type="match status" value="1"/>
</dbReference>
<dbReference type="Proteomes" id="UP000324133">
    <property type="component" value="Unassembled WGS sequence"/>
</dbReference>
<keyword evidence="3" id="KW-0503">Monooxygenase</keyword>
<comment type="caution">
    <text evidence="3">The sequence shown here is derived from an EMBL/GenBank/DDBJ whole genome shotgun (WGS) entry which is preliminary data.</text>
</comment>
<keyword evidence="2" id="KW-0472">Membrane</keyword>
<dbReference type="InterPro" id="IPR050982">
    <property type="entry name" value="Auxin_biosynth/cation_transpt"/>
</dbReference>
<keyword evidence="1" id="KW-0560">Oxidoreductase</keyword>
<dbReference type="PANTHER" id="PTHR43539">
    <property type="entry name" value="FLAVIN-BINDING MONOOXYGENASE-LIKE PROTEIN (AFU_ORTHOLOGUE AFUA_4G09220)"/>
    <property type="match status" value="1"/>
</dbReference>
<dbReference type="InterPro" id="IPR036188">
    <property type="entry name" value="FAD/NAD-bd_sf"/>
</dbReference>
<evidence type="ECO:0000313" key="3">
    <source>
        <dbReference type="EMBL" id="KAA3436187.1"/>
    </source>
</evidence>
<evidence type="ECO:0000256" key="1">
    <source>
        <dbReference type="ARBA" id="ARBA00023002"/>
    </source>
</evidence>
<keyword evidence="2" id="KW-0812">Transmembrane</keyword>
<dbReference type="Gene3D" id="3.50.50.60">
    <property type="entry name" value="FAD/NAD(P)-binding domain"/>
    <property type="match status" value="1"/>
</dbReference>
<protein>
    <submittedName>
        <fullName evidence="3">SidA/IucD/PvdA family monooxygenase</fullName>
    </submittedName>
</protein>
<dbReference type="SUPFAM" id="SSF51905">
    <property type="entry name" value="FAD/NAD(P)-binding domain"/>
    <property type="match status" value="2"/>
</dbReference>
<dbReference type="RefSeq" id="WP_149092146.1">
    <property type="nucleotide sequence ID" value="NZ_VKKY01000003.1"/>
</dbReference>
<gene>
    <name evidence="3" type="ORF">FOA19_17440</name>
</gene>
<keyword evidence="2" id="KW-1133">Transmembrane helix</keyword>
<evidence type="ECO:0000256" key="2">
    <source>
        <dbReference type="SAM" id="Phobius"/>
    </source>
</evidence>
<dbReference type="PRINTS" id="PR00469">
    <property type="entry name" value="PNDRDTASEII"/>
</dbReference>
<reference evidence="3 4" key="1">
    <citation type="submission" date="2019-07" db="EMBL/GenBank/DDBJ databases">
        <title>Rufibacter sp. nov., isolated from lake sediment.</title>
        <authorList>
            <person name="Qu J.-H."/>
        </authorList>
    </citation>
    <scope>NUCLEOTIDE SEQUENCE [LARGE SCALE GENOMIC DNA]</scope>
    <source>
        <strain evidence="3 4">NBS58-1</strain>
    </source>
</reference>
<dbReference type="PRINTS" id="PR00368">
    <property type="entry name" value="FADPNR"/>
</dbReference>
<organism evidence="3 4">
    <name type="scientific">Rufibacter hautae</name>
    <dbReference type="NCBI Taxonomy" id="2595005"/>
    <lineage>
        <taxon>Bacteria</taxon>
        <taxon>Pseudomonadati</taxon>
        <taxon>Bacteroidota</taxon>
        <taxon>Cytophagia</taxon>
        <taxon>Cytophagales</taxon>
        <taxon>Hymenobacteraceae</taxon>
        <taxon>Rufibacter</taxon>
    </lineage>
</organism>
<keyword evidence="4" id="KW-1185">Reference proteome</keyword>
<feature type="transmembrane region" description="Helical" evidence="2">
    <location>
        <begin position="6"/>
        <end position="26"/>
    </location>
</feature>